<name>A0A1E3PZ14_LIPST</name>
<keyword evidence="2" id="KW-1185">Reference proteome</keyword>
<sequence length="174" mass="19675">MWAQPSSHISVVVGLGYRCTATDHSWTRTRILPARCLPVDRSAFELVTVQDLRQALVAFLDHHEGPTLRLTSFRQNMAHEVQSGHSTVMAVTHHAIGSGDLPRTYRERTGYVKAGLRQLARRRKPGSCEEELKYHQRPSDPQFLTGSHQGLGSFTLYQSRRPCRSMTTIIKARP</sequence>
<protein>
    <submittedName>
        <fullName evidence="1">Uncharacterized protein</fullName>
    </submittedName>
</protein>
<accession>A0A1E3PZ14</accession>
<evidence type="ECO:0000313" key="2">
    <source>
        <dbReference type="Proteomes" id="UP000094385"/>
    </source>
</evidence>
<dbReference type="EMBL" id="KV454299">
    <property type="protein sequence ID" value="ODQ70636.1"/>
    <property type="molecule type" value="Genomic_DNA"/>
</dbReference>
<dbReference type="AlphaFoldDB" id="A0A1E3PZ14"/>
<proteinExistence type="predicted"/>
<evidence type="ECO:0000313" key="1">
    <source>
        <dbReference type="EMBL" id="ODQ70636.1"/>
    </source>
</evidence>
<organism evidence="1 2">
    <name type="scientific">Lipomyces starkeyi NRRL Y-11557</name>
    <dbReference type="NCBI Taxonomy" id="675824"/>
    <lineage>
        <taxon>Eukaryota</taxon>
        <taxon>Fungi</taxon>
        <taxon>Dikarya</taxon>
        <taxon>Ascomycota</taxon>
        <taxon>Saccharomycotina</taxon>
        <taxon>Lipomycetes</taxon>
        <taxon>Lipomycetales</taxon>
        <taxon>Lipomycetaceae</taxon>
        <taxon>Lipomyces</taxon>
    </lineage>
</organism>
<gene>
    <name evidence="1" type="ORF">LIPSTDRAFT_155105</name>
</gene>
<reference evidence="1 2" key="1">
    <citation type="journal article" date="2016" name="Proc. Natl. Acad. Sci. U.S.A.">
        <title>Comparative genomics of biotechnologically important yeasts.</title>
        <authorList>
            <person name="Riley R."/>
            <person name="Haridas S."/>
            <person name="Wolfe K.H."/>
            <person name="Lopes M.R."/>
            <person name="Hittinger C.T."/>
            <person name="Goeker M."/>
            <person name="Salamov A.A."/>
            <person name="Wisecaver J.H."/>
            <person name="Long T.M."/>
            <person name="Calvey C.H."/>
            <person name="Aerts A.L."/>
            <person name="Barry K.W."/>
            <person name="Choi C."/>
            <person name="Clum A."/>
            <person name="Coughlan A.Y."/>
            <person name="Deshpande S."/>
            <person name="Douglass A.P."/>
            <person name="Hanson S.J."/>
            <person name="Klenk H.-P."/>
            <person name="LaButti K.M."/>
            <person name="Lapidus A."/>
            <person name="Lindquist E.A."/>
            <person name="Lipzen A.M."/>
            <person name="Meier-Kolthoff J.P."/>
            <person name="Ohm R.A."/>
            <person name="Otillar R.P."/>
            <person name="Pangilinan J.L."/>
            <person name="Peng Y."/>
            <person name="Rokas A."/>
            <person name="Rosa C.A."/>
            <person name="Scheuner C."/>
            <person name="Sibirny A.A."/>
            <person name="Slot J.C."/>
            <person name="Stielow J.B."/>
            <person name="Sun H."/>
            <person name="Kurtzman C.P."/>
            <person name="Blackwell M."/>
            <person name="Grigoriev I.V."/>
            <person name="Jeffries T.W."/>
        </authorList>
    </citation>
    <scope>NUCLEOTIDE SEQUENCE [LARGE SCALE GENOMIC DNA]</scope>
    <source>
        <strain evidence="1 2">NRRL Y-11557</strain>
    </source>
</reference>
<dbReference type="Proteomes" id="UP000094385">
    <property type="component" value="Unassembled WGS sequence"/>
</dbReference>